<dbReference type="Pfam" id="PF02627">
    <property type="entry name" value="CMD"/>
    <property type="match status" value="1"/>
</dbReference>
<protein>
    <recommendedName>
        <fullName evidence="1">Carboxymuconolactone decarboxylase-like domain-containing protein</fullName>
    </recommendedName>
</protein>
<dbReference type="SUPFAM" id="SSF69118">
    <property type="entry name" value="AhpD-like"/>
    <property type="match status" value="1"/>
</dbReference>
<organism evidence="2">
    <name type="scientific">marine metagenome</name>
    <dbReference type="NCBI Taxonomy" id="408172"/>
    <lineage>
        <taxon>unclassified sequences</taxon>
        <taxon>metagenomes</taxon>
        <taxon>ecological metagenomes</taxon>
    </lineage>
</organism>
<dbReference type="InterPro" id="IPR004675">
    <property type="entry name" value="AhpD_core"/>
</dbReference>
<dbReference type="Gene3D" id="1.20.1290.10">
    <property type="entry name" value="AhpD-like"/>
    <property type="match status" value="1"/>
</dbReference>
<dbReference type="PANTHER" id="PTHR35446">
    <property type="entry name" value="SI:CH211-175M2.5"/>
    <property type="match status" value="1"/>
</dbReference>
<gene>
    <name evidence="2" type="ORF">METZ01_LOCUS444783</name>
</gene>
<dbReference type="PANTHER" id="PTHR35446:SF2">
    <property type="entry name" value="CARBOXYMUCONOLACTONE DECARBOXYLASE-LIKE DOMAIN-CONTAINING PROTEIN"/>
    <property type="match status" value="1"/>
</dbReference>
<feature type="domain" description="Carboxymuconolactone decarboxylase-like" evidence="1">
    <location>
        <begin position="43"/>
        <end position="120"/>
    </location>
</feature>
<proteinExistence type="predicted"/>
<accession>A0A382Z9P0</accession>
<dbReference type="EMBL" id="UINC01181968">
    <property type="protein sequence ID" value="SVD91929.1"/>
    <property type="molecule type" value="Genomic_DNA"/>
</dbReference>
<dbReference type="InterPro" id="IPR029032">
    <property type="entry name" value="AhpD-like"/>
</dbReference>
<dbReference type="AlphaFoldDB" id="A0A382Z9P0"/>
<evidence type="ECO:0000259" key="1">
    <source>
        <dbReference type="Pfam" id="PF02627"/>
    </source>
</evidence>
<sequence length="130" mass="14978">MSLLETISEKKAKGKVKKIYEDIKKTRKIKKIPNFWKTIANDPDTLERTWNSLQQVMKKGSLDQLTKELIYVAVSMTNSCEYCIRSHGLAAKKKGMTDKMFKELIAVVAMANETNRLVESYQVEVDNFLK</sequence>
<reference evidence="2" key="1">
    <citation type="submission" date="2018-05" db="EMBL/GenBank/DDBJ databases">
        <authorList>
            <person name="Lanie J.A."/>
            <person name="Ng W.-L."/>
            <person name="Kazmierczak K.M."/>
            <person name="Andrzejewski T.M."/>
            <person name="Davidsen T.M."/>
            <person name="Wayne K.J."/>
            <person name="Tettelin H."/>
            <person name="Glass J.I."/>
            <person name="Rusch D."/>
            <person name="Podicherti R."/>
            <person name="Tsui H.-C.T."/>
            <person name="Winkler M.E."/>
        </authorList>
    </citation>
    <scope>NUCLEOTIDE SEQUENCE</scope>
</reference>
<dbReference type="GO" id="GO:0051920">
    <property type="term" value="F:peroxiredoxin activity"/>
    <property type="evidence" value="ECO:0007669"/>
    <property type="project" value="InterPro"/>
</dbReference>
<dbReference type="InterPro" id="IPR003779">
    <property type="entry name" value="CMD-like"/>
</dbReference>
<name>A0A382Z9P0_9ZZZZ</name>
<evidence type="ECO:0000313" key="2">
    <source>
        <dbReference type="EMBL" id="SVD91929.1"/>
    </source>
</evidence>
<dbReference type="NCBIfam" id="TIGR00778">
    <property type="entry name" value="ahpD_dom"/>
    <property type="match status" value="1"/>
</dbReference>